<evidence type="ECO:0000256" key="1">
    <source>
        <dbReference type="ARBA" id="ARBA00004370"/>
    </source>
</evidence>
<keyword evidence="5" id="KW-0963">Cytoplasm</keyword>
<comment type="function">
    <text evidence="5">Activates KDO (a required 8-carbon sugar) for incorporation into bacterial lipopolysaccharide in Gram-negative bacteria.</text>
</comment>
<keyword evidence="4 5" id="KW-0448">Lipopolysaccharide biosynthesis</keyword>
<dbReference type="SUPFAM" id="SSF53448">
    <property type="entry name" value="Nucleotide-diphospho-sugar transferases"/>
    <property type="match status" value="1"/>
</dbReference>
<dbReference type="HAMAP" id="MF_00057">
    <property type="entry name" value="KdsB"/>
    <property type="match status" value="1"/>
</dbReference>
<dbReference type="GO" id="GO:0008690">
    <property type="term" value="F:3-deoxy-manno-octulosonate cytidylyltransferase activity"/>
    <property type="evidence" value="ECO:0007669"/>
    <property type="project" value="UniProtKB-UniRule"/>
</dbReference>
<evidence type="ECO:0000256" key="3">
    <source>
        <dbReference type="ARBA" id="ARBA00022695"/>
    </source>
</evidence>
<dbReference type="EMBL" id="FOMJ01000001">
    <property type="protein sequence ID" value="SFD03499.1"/>
    <property type="molecule type" value="Genomic_DNA"/>
</dbReference>
<dbReference type="FunFam" id="3.90.550.10:FF:000011">
    <property type="entry name" value="3-deoxy-manno-octulosonate cytidylyltransferase"/>
    <property type="match status" value="1"/>
</dbReference>
<dbReference type="GO" id="GO:0033468">
    <property type="term" value="P:CMP-keto-3-deoxy-D-manno-octulosonic acid biosynthetic process"/>
    <property type="evidence" value="ECO:0007669"/>
    <property type="project" value="UniProtKB-UniRule"/>
</dbReference>
<evidence type="ECO:0000256" key="5">
    <source>
        <dbReference type="HAMAP-Rule" id="MF_00057"/>
    </source>
</evidence>
<evidence type="ECO:0000313" key="7">
    <source>
        <dbReference type="Proteomes" id="UP000198611"/>
    </source>
</evidence>
<comment type="subcellular location">
    <subcellularLocation>
        <location evidence="5">Cytoplasm</location>
    </subcellularLocation>
    <subcellularLocation>
        <location evidence="1">Membrane</location>
    </subcellularLocation>
</comment>
<dbReference type="NCBIfam" id="TIGR00466">
    <property type="entry name" value="kdsB"/>
    <property type="match status" value="1"/>
</dbReference>
<dbReference type="NCBIfam" id="NF003950">
    <property type="entry name" value="PRK05450.1-3"/>
    <property type="match status" value="1"/>
</dbReference>
<keyword evidence="7" id="KW-1185">Reference proteome</keyword>
<evidence type="ECO:0000313" key="6">
    <source>
        <dbReference type="EMBL" id="SFD03499.1"/>
    </source>
</evidence>
<evidence type="ECO:0000256" key="2">
    <source>
        <dbReference type="ARBA" id="ARBA00022679"/>
    </source>
</evidence>
<dbReference type="UniPathway" id="UPA00358">
    <property type="reaction ID" value="UER00476"/>
</dbReference>
<dbReference type="STRING" id="1123397.SAMN05660831_00539"/>
<organism evidence="6 7">
    <name type="scientific">Thiohalospira halophila DSM 15071</name>
    <dbReference type="NCBI Taxonomy" id="1123397"/>
    <lineage>
        <taxon>Bacteria</taxon>
        <taxon>Pseudomonadati</taxon>
        <taxon>Pseudomonadota</taxon>
        <taxon>Gammaproteobacteria</taxon>
        <taxon>Thiohalospirales</taxon>
        <taxon>Thiohalospiraceae</taxon>
        <taxon>Thiohalospira</taxon>
    </lineage>
</organism>
<comment type="pathway">
    <text evidence="5">Nucleotide-sugar biosynthesis; CMP-3-deoxy-D-manno-octulosonate biosynthesis; CMP-3-deoxy-D-manno-octulosonate from 3-deoxy-D-manno-octulosonate and CTP: step 1/1.</text>
</comment>
<dbReference type="EC" id="2.7.7.38" evidence="5"/>
<dbReference type="GO" id="GO:0005829">
    <property type="term" value="C:cytosol"/>
    <property type="evidence" value="ECO:0007669"/>
    <property type="project" value="TreeGrafter"/>
</dbReference>
<dbReference type="GO" id="GO:0016020">
    <property type="term" value="C:membrane"/>
    <property type="evidence" value="ECO:0007669"/>
    <property type="project" value="UniProtKB-SubCell"/>
</dbReference>
<dbReference type="InterPro" id="IPR004528">
    <property type="entry name" value="KdsB"/>
</dbReference>
<reference evidence="6 7" key="1">
    <citation type="submission" date="2016-10" db="EMBL/GenBank/DDBJ databases">
        <authorList>
            <person name="de Groot N.N."/>
        </authorList>
    </citation>
    <scope>NUCLEOTIDE SEQUENCE [LARGE SCALE GENOMIC DNA]</scope>
    <source>
        <strain evidence="6 7">HL3</strain>
    </source>
</reference>
<dbReference type="PANTHER" id="PTHR42866:SF2">
    <property type="entry name" value="3-DEOXY-MANNO-OCTULOSONATE CYTIDYLYLTRANSFERASE, MITOCHONDRIAL"/>
    <property type="match status" value="1"/>
</dbReference>
<protein>
    <recommendedName>
        <fullName evidence="5">3-deoxy-manno-octulosonate cytidylyltransferase</fullName>
        <ecNumber evidence="5">2.7.7.38</ecNumber>
    </recommendedName>
    <alternativeName>
        <fullName evidence="5">CMP-2-keto-3-deoxyoctulosonic acid synthase</fullName>
        <shortName evidence="5">CKS</shortName>
        <shortName evidence="5">CMP-KDO synthase</shortName>
    </alternativeName>
</protein>
<comment type="catalytic activity">
    <reaction evidence="5">
        <text>3-deoxy-alpha-D-manno-oct-2-ulosonate + CTP = CMP-3-deoxy-beta-D-manno-octulosonate + diphosphate</text>
        <dbReference type="Rhea" id="RHEA:23448"/>
        <dbReference type="ChEBI" id="CHEBI:33019"/>
        <dbReference type="ChEBI" id="CHEBI:37563"/>
        <dbReference type="ChEBI" id="CHEBI:85986"/>
        <dbReference type="ChEBI" id="CHEBI:85987"/>
        <dbReference type="EC" id="2.7.7.38"/>
    </reaction>
</comment>
<dbReference type="NCBIfam" id="NF003952">
    <property type="entry name" value="PRK05450.1-5"/>
    <property type="match status" value="1"/>
</dbReference>
<name>A0A1I1P0Y7_9GAMM</name>
<accession>A0A1I1P0Y7</accession>
<dbReference type="AlphaFoldDB" id="A0A1I1P0Y7"/>
<dbReference type="InterPro" id="IPR029044">
    <property type="entry name" value="Nucleotide-diphossugar_trans"/>
</dbReference>
<dbReference type="Gene3D" id="3.90.550.10">
    <property type="entry name" value="Spore Coat Polysaccharide Biosynthesis Protein SpsA, Chain A"/>
    <property type="match status" value="1"/>
</dbReference>
<proteinExistence type="inferred from homology"/>
<sequence length="254" mass="28119">MRFRVVIPARHDASRLPGKPLRNLGGRPLVQHVWDRASESGATEVVVATDDERVAGTVEAFGGRAAMTPARLRSGTERLVILAREADWDDDDVVVNLQGDEPLMPPAIIHQVAADLAAHPEGEMATLATRIRSAEELHDPHVVKVVHDARGWALYFSRAPIPWERDAFAEDAGRLPERGEFLRHVGIYAYRVGFLREYPLDGECRLEEAEALEQLRVLYHGHRIHVAEALEPPGHGVDTEADLARAEAALARRG</sequence>
<evidence type="ECO:0000256" key="4">
    <source>
        <dbReference type="ARBA" id="ARBA00022985"/>
    </source>
</evidence>
<keyword evidence="3 5" id="KW-0548">Nucleotidyltransferase</keyword>
<dbReference type="OrthoDB" id="9815559at2"/>
<comment type="similarity">
    <text evidence="5">Belongs to the KdsB family.</text>
</comment>
<dbReference type="GO" id="GO:0009103">
    <property type="term" value="P:lipopolysaccharide biosynthetic process"/>
    <property type="evidence" value="ECO:0007669"/>
    <property type="project" value="UniProtKB-UniRule"/>
</dbReference>
<dbReference type="Pfam" id="PF02348">
    <property type="entry name" value="CTP_transf_3"/>
    <property type="match status" value="1"/>
</dbReference>
<dbReference type="PANTHER" id="PTHR42866">
    <property type="entry name" value="3-DEOXY-MANNO-OCTULOSONATE CYTIDYLYLTRANSFERASE"/>
    <property type="match status" value="1"/>
</dbReference>
<dbReference type="Proteomes" id="UP000198611">
    <property type="component" value="Unassembled WGS sequence"/>
</dbReference>
<gene>
    <name evidence="5" type="primary">kdsB</name>
    <name evidence="6" type="ORF">SAMN05660831_00539</name>
</gene>
<dbReference type="CDD" id="cd02517">
    <property type="entry name" value="CMP-KDO-Synthetase"/>
    <property type="match status" value="1"/>
</dbReference>
<dbReference type="RefSeq" id="WP_093427188.1">
    <property type="nucleotide sequence ID" value="NZ_FOMJ01000001.1"/>
</dbReference>
<dbReference type="InterPro" id="IPR003329">
    <property type="entry name" value="Cytidylyl_trans"/>
</dbReference>
<keyword evidence="2 5" id="KW-0808">Transferase</keyword>